<feature type="domain" description="HTH asnC-type" evidence="1">
    <location>
        <begin position="1"/>
        <end position="43"/>
    </location>
</feature>
<evidence type="ECO:0000313" key="2">
    <source>
        <dbReference type="EMBL" id="XBS70676.1"/>
    </source>
</evidence>
<protein>
    <submittedName>
        <fullName evidence="2">AsnC family protein</fullName>
    </submittedName>
</protein>
<dbReference type="InterPro" id="IPR036390">
    <property type="entry name" value="WH_DNA-bd_sf"/>
</dbReference>
<organism evidence="2">
    <name type="scientific">Acerihabitans sp. KWT182</name>
    <dbReference type="NCBI Taxonomy" id="3157919"/>
    <lineage>
        <taxon>Bacteria</taxon>
        <taxon>Pseudomonadati</taxon>
        <taxon>Pseudomonadota</taxon>
        <taxon>Gammaproteobacteria</taxon>
        <taxon>Enterobacterales</taxon>
        <taxon>Pectobacteriaceae</taxon>
        <taxon>Acerihabitans</taxon>
    </lineage>
</organism>
<dbReference type="InterPro" id="IPR000485">
    <property type="entry name" value="AsnC-type_HTH_dom"/>
</dbReference>
<dbReference type="GO" id="GO:0043565">
    <property type="term" value="F:sequence-specific DNA binding"/>
    <property type="evidence" value="ECO:0007669"/>
    <property type="project" value="InterPro"/>
</dbReference>
<dbReference type="SUPFAM" id="SSF46785">
    <property type="entry name" value="Winged helix' DNA-binding domain"/>
    <property type="match status" value="1"/>
</dbReference>
<gene>
    <name evidence="2" type="ORF">ABK905_05905</name>
</gene>
<dbReference type="AlphaFoldDB" id="A0AAU7QCT8"/>
<dbReference type="GO" id="GO:0005829">
    <property type="term" value="C:cytosol"/>
    <property type="evidence" value="ECO:0007669"/>
    <property type="project" value="TreeGrafter"/>
</dbReference>
<dbReference type="PANTHER" id="PTHR30154:SF53">
    <property type="entry name" value="HTH-TYPE TRANSCRIPTIONAL REGULATOR LRPC"/>
    <property type="match status" value="1"/>
</dbReference>
<dbReference type="Pfam" id="PF13404">
    <property type="entry name" value="HTH_AsnC-type"/>
    <property type="match status" value="1"/>
</dbReference>
<reference evidence="2" key="1">
    <citation type="submission" date="2024-06" db="EMBL/GenBank/DDBJ databases">
        <authorList>
            <person name="Coelho C."/>
            <person name="Bento M."/>
            <person name="Garcia E."/>
            <person name="Camelo A."/>
            <person name="Brandao I."/>
            <person name="Espirito Santo C."/>
            <person name="Trovao J."/>
            <person name="Verissimo A."/>
            <person name="Costa J."/>
            <person name="Tiago I."/>
        </authorList>
    </citation>
    <scope>NUCLEOTIDE SEQUENCE</scope>
    <source>
        <strain evidence="2">KWT182</strain>
    </source>
</reference>
<dbReference type="PROSITE" id="PS50956">
    <property type="entry name" value="HTH_ASNC_2"/>
    <property type="match status" value="1"/>
</dbReference>
<evidence type="ECO:0000259" key="1">
    <source>
        <dbReference type="PROSITE" id="PS50956"/>
    </source>
</evidence>
<sequence length="66" mass="7531">MDKFDELIVRALMENGRLSYAELARRVNLSSPAVAERVAKLEAKKSSPATMPISIWKNWDWISLLL</sequence>
<accession>A0AAU7QCT8</accession>
<dbReference type="EMBL" id="CP157947">
    <property type="protein sequence ID" value="XBS70676.1"/>
    <property type="molecule type" value="Genomic_DNA"/>
</dbReference>
<proteinExistence type="predicted"/>
<dbReference type="Gene3D" id="1.10.10.10">
    <property type="entry name" value="Winged helix-like DNA-binding domain superfamily/Winged helix DNA-binding domain"/>
    <property type="match status" value="1"/>
</dbReference>
<dbReference type="PANTHER" id="PTHR30154">
    <property type="entry name" value="LEUCINE-RESPONSIVE REGULATORY PROTEIN"/>
    <property type="match status" value="1"/>
</dbReference>
<dbReference type="InterPro" id="IPR036388">
    <property type="entry name" value="WH-like_DNA-bd_sf"/>
</dbReference>
<name>A0AAU7QCT8_9GAMM</name>
<dbReference type="GO" id="GO:0043200">
    <property type="term" value="P:response to amino acid"/>
    <property type="evidence" value="ECO:0007669"/>
    <property type="project" value="TreeGrafter"/>
</dbReference>
<dbReference type="PRINTS" id="PR00033">
    <property type="entry name" value="HTHASNC"/>
</dbReference>